<feature type="domain" description="DUF7779" evidence="4">
    <location>
        <begin position="753"/>
        <end position="839"/>
    </location>
</feature>
<evidence type="ECO:0000256" key="1">
    <source>
        <dbReference type="SAM" id="MobiDB-lite"/>
    </source>
</evidence>
<dbReference type="GO" id="GO:0007165">
    <property type="term" value="P:signal transduction"/>
    <property type="evidence" value="ECO:0007669"/>
    <property type="project" value="InterPro"/>
</dbReference>
<dbReference type="Pfam" id="PF01656">
    <property type="entry name" value="CbiA"/>
    <property type="match status" value="1"/>
</dbReference>
<name>A0A5P8KFH7_9ACTN</name>
<evidence type="ECO:0000259" key="4">
    <source>
        <dbReference type="Pfam" id="PF25000"/>
    </source>
</evidence>
<proteinExistence type="predicted"/>
<dbReference type="InterPro" id="IPR011990">
    <property type="entry name" value="TPR-like_helical_dom_sf"/>
</dbReference>
<dbReference type="KEGG" id="sphv:F9278_41215"/>
<dbReference type="SUPFAM" id="SSF52200">
    <property type="entry name" value="Toll/Interleukin receptor TIR domain"/>
    <property type="match status" value="1"/>
</dbReference>
<gene>
    <name evidence="5" type="ORF">F9278_41215</name>
</gene>
<feature type="domain" description="TIR" evidence="3">
    <location>
        <begin position="343"/>
        <end position="441"/>
    </location>
</feature>
<feature type="region of interest" description="Disordered" evidence="1">
    <location>
        <begin position="465"/>
        <end position="511"/>
    </location>
</feature>
<reference evidence="5 6" key="1">
    <citation type="submission" date="2019-10" db="EMBL/GenBank/DDBJ databases">
        <title>Streptomyces sp. strain GY16 isolated from leaves of Broussonetia papyrifera.</title>
        <authorList>
            <person name="Mo P."/>
        </authorList>
    </citation>
    <scope>NUCLEOTIDE SEQUENCE [LARGE SCALE GENOMIC DNA]</scope>
    <source>
        <strain evidence="5 6">GY16</strain>
    </source>
</reference>
<protein>
    <submittedName>
        <fullName evidence="5">Tetratricopeptide repeat protein</fullName>
    </submittedName>
</protein>
<dbReference type="Gene3D" id="3.40.50.300">
    <property type="entry name" value="P-loop containing nucleotide triphosphate hydrolases"/>
    <property type="match status" value="2"/>
</dbReference>
<dbReference type="EMBL" id="CP045096">
    <property type="protein sequence ID" value="QFR01543.1"/>
    <property type="molecule type" value="Genomic_DNA"/>
</dbReference>
<sequence>MSPSSAPDGRGQVVTFYSFKGGVGRTMALANVAWILASRGKRVLAVDWDLEAPGLHSYFHPLLTDPELRDTDGLIDLLRAYQQAVLLPGREEAPEDDGWFRRTLDLTPYVVGLDLRFASGGRLDFLPAGRQNAAYSDSVTSFDWHAFYERLGGGSFLLEMREEMAARYDYVLIDSRTGVTDSSGICTVLLPDTLVLGFVYNVQNMRGSAHVARAVTKGSRRPIRLLPVPMRVEDAERERLEISRDRAREVFGGHLSWLEESSVERYWGDVEIPYKTFYAYEEIVAPVGDRPLQEGTVLKACERLTDWLTDGEVRRGVPLPDEERQRLLTAYMNKSRAISACLFVSYAPEDRIWAEWAAWHLESAGFRVTLHDITATGSGETAPEVVRALAEEGRVLALLSEEYAEVPQSAALWRALTGRERALAPELVAVRVHGGERALDPPFDLAAAPSIAHLTAANAVRRLRQSVGPPPSAPTPARATPAPPTAEPPRYPGTNPSVESLPPRNGGFTGRNALLHELRDRLTAEDSSDSSYSSDSARPQVLVGLGGVGKTQTALEYTYRFRGSYDVVWWVPAAEPTVIASELARLAPQLGIEQGEDTALTAQRVLRALAGGTPYRSWLIVFDSAGSPQETAEWLPAGTSRGGHVLVTSRDRTWEEAGDVLPVEVFSRAESVALLGRHNPGLAPDSSRQIAHELGDLPLAVHQAAVWLSATAMPVDRYLQLLRTHATELLKRTEKRSLEMAGWLVSLEEIRANSPAAADLLEICSFFGADPIPMELLYTRSLMDALTLGEDEPRDEVTISEVFQEINRFGLAQADQEEGTVVVHRLVQAEIRHSMPLERRLELRAVVHSVLAAGNPKFPGAPESWPRYAQLLPHLWPSRAARSDDPGVQQWIIDTVRCLWRRNLLGSGRDTAERVLAEWTERLGPDDIQVLSLRTQLGNILRSQGASREAWRNDLDVHRRLAALMGPGRRRTLIAAANVAADLNALGRYAEAREWDRATYEASKAVWPPDDLRLSMHASNLGVSEYLCGDRRAALEIHRRVYRDRLDLKGPTDIYTLSAASNYARDLRETGDLRAALALLEETCQLLWERLGPRHAQTLSTQRNHAVALRRAGRYEEARELVGSVHLMYAEDRGRDHPDTLAARADLANVLAALGDVDSARDHADHILTRQRQTLGESHPYTLGCQNNLAIYLRLGGHAAAARATSERALRALTDTLGERHPYTLDAMINYANCLVDTGETEAAIALEREALAGVLETLGADHYDVVTLRSNLAVDLAGAGVTQESEEHYSEALQLAAQTLGVDHPTYEAVDSGVRLDADIEPPFTF</sequence>
<dbReference type="Gene3D" id="3.40.50.10140">
    <property type="entry name" value="Toll/interleukin-1 receptor homology (TIR) domain"/>
    <property type="match status" value="1"/>
</dbReference>
<evidence type="ECO:0000313" key="6">
    <source>
        <dbReference type="Proteomes" id="UP000327294"/>
    </source>
</evidence>
<dbReference type="Pfam" id="PF25000">
    <property type="entry name" value="DUF7779"/>
    <property type="match status" value="1"/>
</dbReference>
<dbReference type="InterPro" id="IPR027417">
    <property type="entry name" value="P-loop_NTPase"/>
</dbReference>
<organism evidence="5 6">
    <name type="scientific">Streptomyces phaeolivaceus</name>
    <dbReference type="NCBI Taxonomy" id="2653200"/>
    <lineage>
        <taxon>Bacteria</taxon>
        <taxon>Bacillati</taxon>
        <taxon>Actinomycetota</taxon>
        <taxon>Actinomycetes</taxon>
        <taxon>Kitasatosporales</taxon>
        <taxon>Streptomycetaceae</taxon>
        <taxon>Streptomyces</taxon>
    </lineage>
</organism>
<evidence type="ECO:0000259" key="2">
    <source>
        <dbReference type="Pfam" id="PF01656"/>
    </source>
</evidence>
<dbReference type="InterPro" id="IPR000157">
    <property type="entry name" value="TIR_dom"/>
</dbReference>
<dbReference type="Pfam" id="PF13374">
    <property type="entry name" value="TPR_10"/>
    <property type="match status" value="2"/>
</dbReference>
<dbReference type="PANTHER" id="PTHR46082:SF6">
    <property type="entry name" value="AAA+ ATPASE DOMAIN-CONTAINING PROTEIN-RELATED"/>
    <property type="match status" value="1"/>
</dbReference>
<dbReference type="Pfam" id="PF13424">
    <property type="entry name" value="TPR_12"/>
    <property type="match status" value="2"/>
</dbReference>
<dbReference type="SUPFAM" id="SSF48452">
    <property type="entry name" value="TPR-like"/>
    <property type="match status" value="2"/>
</dbReference>
<dbReference type="InterPro" id="IPR053137">
    <property type="entry name" value="NLR-like"/>
</dbReference>
<dbReference type="Proteomes" id="UP000327294">
    <property type="component" value="Chromosome"/>
</dbReference>
<keyword evidence="6" id="KW-1185">Reference proteome</keyword>
<dbReference type="SUPFAM" id="SSF52540">
    <property type="entry name" value="P-loop containing nucleoside triphosphate hydrolases"/>
    <property type="match status" value="2"/>
</dbReference>
<dbReference type="NCBIfam" id="NF047398">
    <property type="entry name" value="AAA_KGGVGR"/>
    <property type="match status" value="1"/>
</dbReference>
<feature type="compositionally biased region" description="Pro residues" evidence="1">
    <location>
        <begin position="481"/>
        <end position="491"/>
    </location>
</feature>
<dbReference type="Pfam" id="PF13676">
    <property type="entry name" value="TIR_2"/>
    <property type="match status" value="1"/>
</dbReference>
<dbReference type="RefSeq" id="WP_152172870.1">
    <property type="nucleotide sequence ID" value="NZ_CP045096.1"/>
</dbReference>
<dbReference type="InterPro" id="IPR035897">
    <property type="entry name" value="Toll_tir_struct_dom_sf"/>
</dbReference>
<evidence type="ECO:0000259" key="3">
    <source>
        <dbReference type="Pfam" id="PF13676"/>
    </source>
</evidence>
<dbReference type="NCBIfam" id="NF040586">
    <property type="entry name" value="FxSxx_TPR"/>
    <property type="match status" value="1"/>
</dbReference>
<accession>A0A5P8KFH7</accession>
<feature type="domain" description="CobQ/CobB/MinD/ParA nucleotide binding" evidence="2">
    <location>
        <begin position="15"/>
        <end position="84"/>
    </location>
</feature>
<dbReference type="Gene3D" id="1.25.40.10">
    <property type="entry name" value="Tetratricopeptide repeat domain"/>
    <property type="match status" value="3"/>
</dbReference>
<evidence type="ECO:0000313" key="5">
    <source>
        <dbReference type="EMBL" id="QFR01543.1"/>
    </source>
</evidence>
<dbReference type="PANTHER" id="PTHR46082">
    <property type="entry name" value="ATP/GTP-BINDING PROTEIN-RELATED"/>
    <property type="match status" value="1"/>
</dbReference>
<dbReference type="InterPro" id="IPR002586">
    <property type="entry name" value="CobQ/CobB/MinD/ParA_Nub-bd_dom"/>
</dbReference>
<dbReference type="InterPro" id="IPR056681">
    <property type="entry name" value="DUF7779"/>
</dbReference>